<dbReference type="SUPFAM" id="SSF50346">
    <property type="entry name" value="PRC-barrel domain"/>
    <property type="match status" value="1"/>
</dbReference>
<proteinExistence type="inferred from homology"/>
<dbReference type="KEGG" id="run:DR864_01785"/>
<dbReference type="Proteomes" id="UP000251993">
    <property type="component" value="Chromosome"/>
</dbReference>
<dbReference type="InterPro" id="IPR011033">
    <property type="entry name" value="PRC_barrel-like_sf"/>
</dbReference>
<keyword evidence="3 5" id="KW-0698">rRNA processing</keyword>
<gene>
    <name evidence="5 8" type="primary">rimM</name>
    <name evidence="8" type="ORF">DR864_01785</name>
</gene>
<dbReference type="OrthoDB" id="9810331at2"/>
<evidence type="ECO:0000313" key="9">
    <source>
        <dbReference type="Proteomes" id="UP000251993"/>
    </source>
</evidence>
<dbReference type="NCBIfam" id="TIGR02273">
    <property type="entry name" value="16S_RimM"/>
    <property type="match status" value="1"/>
</dbReference>
<dbReference type="Pfam" id="PF01782">
    <property type="entry name" value="RimM"/>
    <property type="match status" value="1"/>
</dbReference>
<dbReference type="GO" id="GO:0005840">
    <property type="term" value="C:ribosome"/>
    <property type="evidence" value="ECO:0007669"/>
    <property type="project" value="InterPro"/>
</dbReference>
<evidence type="ECO:0000256" key="5">
    <source>
        <dbReference type="HAMAP-Rule" id="MF_00014"/>
    </source>
</evidence>
<keyword evidence="2 5" id="KW-0690">Ribosome biogenesis</keyword>
<protein>
    <recommendedName>
        <fullName evidence="5">Ribosome maturation factor RimM</fullName>
    </recommendedName>
</protein>
<keyword evidence="4 5" id="KW-0143">Chaperone</keyword>
<dbReference type="InterPro" id="IPR002676">
    <property type="entry name" value="RimM_N"/>
</dbReference>
<evidence type="ECO:0000256" key="4">
    <source>
        <dbReference type="ARBA" id="ARBA00023186"/>
    </source>
</evidence>
<evidence type="ECO:0000256" key="2">
    <source>
        <dbReference type="ARBA" id="ARBA00022517"/>
    </source>
</evidence>
<dbReference type="EMBL" id="CP030850">
    <property type="protein sequence ID" value="AXE16546.1"/>
    <property type="molecule type" value="Genomic_DNA"/>
</dbReference>
<dbReference type="HAMAP" id="MF_00014">
    <property type="entry name" value="Ribosome_mat_RimM"/>
    <property type="match status" value="1"/>
</dbReference>
<dbReference type="GO" id="GO:0042274">
    <property type="term" value="P:ribosomal small subunit biogenesis"/>
    <property type="evidence" value="ECO:0007669"/>
    <property type="project" value="UniProtKB-UniRule"/>
</dbReference>
<dbReference type="Gene3D" id="2.40.30.60">
    <property type="entry name" value="RimM"/>
    <property type="match status" value="1"/>
</dbReference>
<comment type="function">
    <text evidence="5">An accessory protein needed during the final step in the assembly of 30S ribosomal subunit, possibly for assembly of the head region. Essential for efficient processing of 16S rRNA. May be needed both before and after RbfA during the maturation of 16S rRNA. It has affinity for free ribosomal 30S subunits but not for 70S ribosomes.</text>
</comment>
<dbReference type="RefSeq" id="WP_114065333.1">
    <property type="nucleotide sequence ID" value="NZ_CP030850.1"/>
</dbReference>
<dbReference type="Pfam" id="PF24986">
    <property type="entry name" value="PRC_RimM"/>
    <property type="match status" value="1"/>
</dbReference>
<evidence type="ECO:0000259" key="7">
    <source>
        <dbReference type="Pfam" id="PF24986"/>
    </source>
</evidence>
<accession>A0A344TD25</accession>
<comment type="domain">
    <text evidence="5">The PRC barrel domain binds ribosomal protein uS19.</text>
</comment>
<dbReference type="SUPFAM" id="SSF50447">
    <property type="entry name" value="Translation proteins"/>
    <property type="match status" value="1"/>
</dbReference>
<dbReference type="GO" id="GO:0006364">
    <property type="term" value="P:rRNA processing"/>
    <property type="evidence" value="ECO:0007669"/>
    <property type="project" value="UniProtKB-UniRule"/>
</dbReference>
<feature type="domain" description="Ribosome maturation factor RimM PRC barrel" evidence="7">
    <location>
        <begin position="103"/>
        <end position="169"/>
    </location>
</feature>
<keyword evidence="9" id="KW-1185">Reference proteome</keyword>
<organism evidence="8 9">
    <name type="scientific">Runella rosea</name>
    <dbReference type="NCBI Taxonomy" id="2259595"/>
    <lineage>
        <taxon>Bacteria</taxon>
        <taxon>Pseudomonadati</taxon>
        <taxon>Bacteroidota</taxon>
        <taxon>Cytophagia</taxon>
        <taxon>Cytophagales</taxon>
        <taxon>Spirosomataceae</taxon>
        <taxon>Runella</taxon>
    </lineage>
</organism>
<evidence type="ECO:0000256" key="1">
    <source>
        <dbReference type="ARBA" id="ARBA00022490"/>
    </source>
</evidence>
<dbReference type="InterPro" id="IPR036976">
    <property type="entry name" value="RimM_N_sf"/>
</dbReference>
<feature type="domain" description="RimM N-terminal" evidence="6">
    <location>
        <begin position="9"/>
        <end position="90"/>
    </location>
</feature>
<dbReference type="InterPro" id="IPR009000">
    <property type="entry name" value="Transl_B-barrel_sf"/>
</dbReference>
<comment type="subcellular location">
    <subcellularLocation>
        <location evidence="5">Cytoplasm</location>
    </subcellularLocation>
</comment>
<dbReference type="AlphaFoldDB" id="A0A344TD25"/>
<dbReference type="GO" id="GO:0005737">
    <property type="term" value="C:cytoplasm"/>
    <property type="evidence" value="ECO:0007669"/>
    <property type="project" value="UniProtKB-SubCell"/>
</dbReference>
<evidence type="ECO:0000313" key="8">
    <source>
        <dbReference type="EMBL" id="AXE16546.1"/>
    </source>
</evidence>
<evidence type="ECO:0000259" key="6">
    <source>
        <dbReference type="Pfam" id="PF01782"/>
    </source>
</evidence>
<evidence type="ECO:0000256" key="3">
    <source>
        <dbReference type="ARBA" id="ARBA00022552"/>
    </source>
</evidence>
<dbReference type="GO" id="GO:0043022">
    <property type="term" value="F:ribosome binding"/>
    <property type="evidence" value="ECO:0007669"/>
    <property type="project" value="InterPro"/>
</dbReference>
<dbReference type="Gene3D" id="2.30.30.240">
    <property type="entry name" value="PRC-barrel domain"/>
    <property type="match status" value="1"/>
</dbReference>
<name>A0A344TD25_9BACT</name>
<comment type="subunit">
    <text evidence="5">Binds ribosomal protein uS19.</text>
</comment>
<sequence length="189" mass="21397">MQYNDCFQLGHITRTHGTRGEVVIFLDVDFPEDYEELDSVFVEIKGQLVPYFIKNINVQKGSKAIVKFEDINSIEAATPLINCALFLPEENLDDLDGSQFYYHEIIGFKVVDEKLGALGTVTTVYTMSTQDLIAMSYNGNEVLIPVNDDIVLRVDREQKILHVALPEGLLEVYTEETTTPEDGQEDEQE</sequence>
<reference evidence="8 9" key="1">
    <citation type="submission" date="2018-07" db="EMBL/GenBank/DDBJ databases">
        <title>Genome sequencing of Runella.</title>
        <authorList>
            <person name="Baek M.-G."/>
            <person name="Yi H."/>
        </authorList>
    </citation>
    <scope>NUCLEOTIDE SEQUENCE [LARGE SCALE GENOMIC DNA]</scope>
    <source>
        <strain evidence="8 9">HYN0085</strain>
    </source>
</reference>
<dbReference type="PANTHER" id="PTHR33692:SF1">
    <property type="entry name" value="RIBOSOME MATURATION FACTOR RIMM"/>
    <property type="match status" value="1"/>
</dbReference>
<dbReference type="InterPro" id="IPR056792">
    <property type="entry name" value="PRC_RimM"/>
</dbReference>
<dbReference type="InterPro" id="IPR011961">
    <property type="entry name" value="RimM"/>
</dbReference>
<keyword evidence="1 5" id="KW-0963">Cytoplasm</keyword>
<comment type="similarity">
    <text evidence="5">Belongs to the RimM family.</text>
</comment>
<dbReference type="PANTHER" id="PTHR33692">
    <property type="entry name" value="RIBOSOME MATURATION FACTOR RIMM"/>
    <property type="match status" value="1"/>
</dbReference>